<organism evidence="2 3">
    <name type="scientific">Sporolactobacillus nakayamae</name>
    <dbReference type="NCBI Taxonomy" id="269670"/>
    <lineage>
        <taxon>Bacteria</taxon>
        <taxon>Bacillati</taxon>
        <taxon>Bacillota</taxon>
        <taxon>Bacilli</taxon>
        <taxon>Bacillales</taxon>
        <taxon>Sporolactobacillaceae</taxon>
        <taxon>Sporolactobacillus</taxon>
    </lineage>
</organism>
<gene>
    <name evidence="2" type="ORF">SAMN02982927_00191</name>
</gene>
<feature type="domain" description="Cell wall elongation regulator TseB-like" evidence="1">
    <location>
        <begin position="39"/>
        <end position="82"/>
    </location>
</feature>
<evidence type="ECO:0000313" key="2">
    <source>
        <dbReference type="EMBL" id="SFF96951.1"/>
    </source>
</evidence>
<dbReference type="Pfam" id="PF17881">
    <property type="entry name" value="TseB"/>
    <property type="match status" value="1"/>
</dbReference>
<dbReference type="Proteomes" id="UP000198752">
    <property type="component" value="Unassembled WGS sequence"/>
</dbReference>
<reference evidence="3" key="1">
    <citation type="submission" date="2016-10" db="EMBL/GenBank/DDBJ databases">
        <authorList>
            <person name="Varghese N."/>
            <person name="Submissions S."/>
        </authorList>
    </citation>
    <scope>NUCLEOTIDE SEQUENCE [LARGE SCALE GENOMIC DNA]</scope>
    <source>
        <strain evidence="3">ATCC 700379</strain>
    </source>
</reference>
<evidence type="ECO:0000313" key="3">
    <source>
        <dbReference type="Proteomes" id="UP000198752"/>
    </source>
</evidence>
<dbReference type="AlphaFoldDB" id="A0A1I2N6E1"/>
<dbReference type="STRING" id="269670.SAMN02982927_00191"/>
<dbReference type="RefSeq" id="WP_093669155.1">
    <property type="nucleotide sequence ID" value="NZ_FOOY01000003.1"/>
</dbReference>
<dbReference type="InterPro" id="IPR046350">
    <property type="entry name" value="Cystatin_sf"/>
</dbReference>
<proteinExistence type="predicted"/>
<dbReference type="Gene3D" id="3.10.450.40">
    <property type="match status" value="2"/>
</dbReference>
<keyword evidence="3" id="KW-1185">Reference proteome</keyword>
<protein>
    <submittedName>
        <fullName evidence="2">Uncharacterized protein YpmB</fullName>
    </submittedName>
</protein>
<dbReference type="OrthoDB" id="2381181at2"/>
<dbReference type="SUPFAM" id="SSF54403">
    <property type="entry name" value="Cystatin/monellin"/>
    <property type="match status" value="2"/>
</dbReference>
<dbReference type="EMBL" id="FOOY01000003">
    <property type="protein sequence ID" value="SFF96951.1"/>
    <property type="molecule type" value="Genomic_DNA"/>
</dbReference>
<dbReference type="InterPro" id="IPR041401">
    <property type="entry name" value="TseB-like_dom"/>
</dbReference>
<sequence>MRTKTTIITVLVALALMVAIGALKLYTSNTGYQEQESVTAVKKAKQWYSFNQVKSVTPFRGTDAYQVIQAKQKGKKVYIWVPDQPKKAPFLERLASEGITQGQAIQKLADARLDVKRIISVRLGAIKGNPVWEITFLNSKNNYNYVSFYFESGKEAQRILNL</sequence>
<accession>A0A1I2N6E1</accession>
<name>A0A1I2N6E1_9BACL</name>
<evidence type="ECO:0000259" key="1">
    <source>
        <dbReference type="Pfam" id="PF17881"/>
    </source>
</evidence>